<evidence type="ECO:0000313" key="2">
    <source>
        <dbReference type="EMBL" id="MCW3474736.1"/>
    </source>
</evidence>
<accession>A0AA42CFD9</accession>
<name>A0AA42CFD9_9PROT</name>
<dbReference type="AlphaFoldDB" id="A0AA42CFD9"/>
<gene>
    <name evidence="2" type="ORF">OL599_09080</name>
</gene>
<evidence type="ECO:0000313" key="3">
    <source>
        <dbReference type="Proteomes" id="UP001165679"/>
    </source>
</evidence>
<feature type="non-terminal residue" evidence="2">
    <location>
        <position position="106"/>
    </location>
</feature>
<feature type="chain" id="PRO_5041215539" description="Penicillin-binding protein activator" evidence="1">
    <location>
        <begin position="17"/>
        <end position="106"/>
    </location>
</feature>
<dbReference type="SUPFAM" id="SSF53822">
    <property type="entry name" value="Periplasmic binding protein-like I"/>
    <property type="match status" value="1"/>
</dbReference>
<dbReference type="Proteomes" id="UP001165679">
    <property type="component" value="Unassembled WGS sequence"/>
</dbReference>
<organism evidence="2 3">
    <name type="scientific">Limobrevibacterium gyesilva</name>
    <dbReference type="NCBI Taxonomy" id="2991712"/>
    <lineage>
        <taxon>Bacteria</taxon>
        <taxon>Pseudomonadati</taxon>
        <taxon>Pseudomonadota</taxon>
        <taxon>Alphaproteobacteria</taxon>
        <taxon>Acetobacterales</taxon>
        <taxon>Acetobacteraceae</taxon>
        <taxon>Limobrevibacterium</taxon>
    </lineage>
</organism>
<sequence>MLRRSFVLLAATLALAGCGGAPFGGGPTRLSLGGQPSTAVPAGRGVAILAPLSGPNAERGQALVRAAKLALSEPGSPALDVRDTGGTPAGAAAAASAAIGAGAGMI</sequence>
<evidence type="ECO:0008006" key="4">
    <source>
        <dbReference type="Google" id="ProtNLM"/>
    </source>
</evidence>
<reference evidence="2" key="1">
    <citation type="submission" date="2022-09" db="EMBL/GenBank/DDBJ databases">
        <title>Rhodovastum sp. nov. RN2-1 isolated from soil in Seongnam, South Korea.</title>
        <authorList>
            <person name="Le N.T."/>
        </authorList>
    </citation>
    <scope>NUCLEOTIDE SEQUENCE</scope>
    <source>
        <strain evidence="2">RN2-1</strain>
    </source>
</reference>
<protein>
    <recommendedName>
        <fullName evidence="4">Penicillin-binding protein activator</fullName>
    </recommendedName>
</protein>
<keyword evidence="3" id="KW-1185">Reference proteome</keyword>
<dbReference type="PROSITE" id="PS51257">
    <property type="entry name" value="PROKAR_LIPOPROTEIN"/>
    <property type="match status" value="1"/>
</dbReference>
<keyword evidence="1" id="KW-0732">Signal</keyword>
<proteinExistence type="predicted"/>
<comment type="caution">
    <text evidence="2">The sequence shown here is derived from an EMBL/GenBank/DDBJ whole genome shotgun (WGS) entry which is preliminary data.</text>
</comment>
<dbReference type="EMBL" id="JAPDNT010000004">
    <property type="protein sequence ID" value="MCW3474736.1"/>
    <property type="molecule type" value="Genomic_DNA"/>
</dbReference>
<reference evidence="2" key="2">
    <citation type="submission" date="2022-10" db="EMBL/GenBank/DDBJ databases">
        <authorList>
            <person name="Trinh H.N."/>
        </authorList>
    </citation>
    <scope>NUCLEOTIDE SEQUENCE</scope>
    <source>
        <strain evidence="2">RN2-1</strain>
    </source>
</reference>
<dbReference type="InterPro" id="IPR028082">
    <property type="entry name" value="Peripla_BP_I"/>
</dbReference>
<evidence type="ECO:0000256" key="1">
    <source>
        <dbReference type="SAM" id="SignalP"/>
    </source>
</evidence>
<dbReference type="Gene3D" id="3.40.50.2300">
    <property type="match status" value="1"/>
</dbReference>
<feature type="signal peptide" evidence="1">
    <location>
        <begin position="1"/>
        <end position="16"/>
    </location>
</feature>